<dbReference type="PANTHER" id="PTHR10491:SF4">
    <property type="entry name" value="METHIONINE ADENOSYLTRANSFERASE 2 SUBUNIT BETA"/>
    <property type="match status" value="1"/>
</dbReference>
<evidence type="ECO:0000256" key="3">
    <source>
        <dbReference type="ARBA" id="ARBA00012929"/>
    </source>
</evidence>
<evidence type="ECO:0000256" key="6">
    <source>
        <dbReference type="RuleBase" id="RU364082"/>
    </source>
</evidence>
<reference evidence="9" key="1">
    <citation type="submission" date="2017-09" db="EMBL/GenBank/DDBJ databases">
        <authorList>
            <person name="Varghese N."/>
            <person name="Submissions S."/>
        </authorList>
    </citation>
    <scope>NUCLEOTIDE SEQUENCE [LARGE SCALE GENOMIC DNA]</scope>
    <source>
        <strain evidence="9">USBA 140</strain>
    </source>
</reference>
<dbReference type="GO" id="GO:0019305">
    <property type="term" value="P:dTDP-rhamnose biosynthetic process"/>
    <property type="evidence" value="ECO:0007669"/>
    <property type="project" value="UniProtKB-UniPathway"/>
</dbReference>
<dbReference type="InterPro" id="IPR005913">
    <property type="entry name" value="dTDP_dehydrorham_reduct"/>
</dbReference>
<sequence>MRRVLVVGATGQVGRELTRARWPETLRPVQLDRMGLDVTDPERVRRVIAEQAPAVVVNATAYTAVDKAESDAETAFAVNRDGPRALAEACAEAGAALIHISTDYVFDGSKDGAWVESDPVKPLGVYGASKAAGEDAVRAALPEAHVILRTAWVYSAFGGNFVKTMLRVGAERDTLRVVADQHGCPTAAGDIARTIVALADGIAGGRRDGFGTFHYAGAGPTTWHAFACAIFELAARHGHKVPQVDAITTAEYPTPTARPANSVLDCTAIERTWGIAPRPWRDALAEVIDELLGKEGTAA</sequence>
<dbReference type="EMBL" id="OCNJ01000008">
    <property type="protein sequence ID" value="SOD98713.1"/>
    <property type="molecule type" value="Genomic_DNA"/>
</dbReference>
<comment type="catalytic activity">
    <reaction evidence="5 6">
        <text>dTDP-beta-L-rhamnose + NADP(+) = dTDP-4-dehydro-beta-L-rhamnose + NADPH + H(+)</text>
        <dbReference type="Rhea" id="RHEA:21796"/>
        <dbReference type="ChEBI" id="CHEBI:15378"/>
        <dbReference type="ChEBI" id="CHEBI:57510"/>
        <dbReference type="ChEBI" id="CHEBI:57783"/>
        <dbReference type="ChEBI" id="CHEBI:58349"/>
        <dbReference type="ChEBI" id="CHEBI:62830"/>
        <dbReference type="EC" id="1.1.1.133"/>
    </reaction>
</comment>
<dbReference type="OrthoDB" id="9803892at2"/>
<proteinExistence type="inferred from homology"/>
<comment type="function">
    <text evidence="6">Catalyzes the reduction of dTDP-6-deoxy-L-lyxo-4-hexulose to yield dTDP-L-rhamnose.</text>
</comment>
<dbReference type="InterPro" id="IPR029903">
    <property type="entry name" value="RmlD-like-bd"/>
</dbReference>
<keyword evidence="6" id="KW-0560">Oxidoreductase</keyword>
<accession>A0A286GT48</accession>
<dbReference type="Gene3D" id="3.90.25.10">
    <property type="entry name" value="UDP-galactose 4-epimerase, domain 1"/>
    <property type="match status" value="1"/>
</dbReference>
<comment type="cofactor">
    <cofactor evidence="6">
        <name>Mg(2+)</name>
        <dbReference type="ChEBI" id="CHEBI:18420"/>
    </cofactor>
    <text evidence="6">Binds 1 Mg(2+) ion per monomer.</text>
</comment>
<dbReference type="UniPathway" id="UPA00124"/>
<evidence type="ECO:0000256" key="5">
    <source>
        <dbReference type="ARBA" id="ARBA00048200"/>
    </source>
</evidence>
<dbReference type="AlphaFoldDB" id="A0A286GT48"/>
<comment type="pathway">
    <text evidence="1 6">Carbohydrate biosynthesis; dTDP-L-rhamnose biosynthesis.</text>
</comment>
<gene>
    <name evidence="8" type="ORF">SAMN05421508_10860</name>
</gene>
<evidence type="ECO:0000256" key="1">
    <source>
        <dbReference type="ARBA" id="ARBA00004781"/>
    </source>
</evidence>
<evidence type="ECO:0000259" key="7">
    <source>
        <dbReference type="Pfam" id="PF04321"/>
    </source>
</evidence>
<dbReference type="CDD" id="cd05254">
    <property type="entry name" value="dTDP_HR_like_SDR_e"/>
    <property type="match status" value="1"/>
</dbReference>
<evidence type="ECO:0000256" key="2">
    <source>
        <dbReference type="ARBA" id="ARBA00010944"/>
    </source>
</evidence>
<feature type="domain" description="RmlD-like substrate binding" evidence="7">
    <location>
        <begin position="3"/>
        <end position="291"/>
    </location>
</feature>
<dbReference type="Pfam" id="PF04321">
    <property type="entry name" value="RmlD_sub_bind"/>
    <property type="match status" value="1"/>
</dbReference>
<protein>
    <recommendedName>
        <fullName evidence="4 6">dTDP-4-dehydrorhamnose reductase</fullName>
        <ecNumber evidence="3 6">1.1.1.133</ecNumber>
    </recommendedName>
</protein>
<evidence type="ECO:0000256" key="4">
    <source>
        <dbReference type="ARBA" id="ARBA00017099"/>
    </source>
</evidence>
<dbReference type="Gene3D" id="3.40.50.720">
    <property type="entry name" value="NAD(P)-binding Rossmann-like Domain"/>
    <property type="match status" value="1"/>
</dbReference>
<organism evidence="8 9">
    <name type="scientific">Caenispirillum bisanense</name>
    <dbReference type="NCBI Taxonomy" id="414052"/>
    <lineage>
        <taxon>Bacteria</taxon>
        <taxon>Pseudomonadati</taxon>
        <taxon>Pseudomonadota</taxon>
        <taxon>Alphaproteobacteria</taxon>
        <taxon>Rhodospirillales</taxon>
        <taxon>Novispirillaceae</taxon>
        <taxon>Caenispirillum</taxon>
    </lineage>
</organism>
<keyword evidence="6" id="KW-0521">NADP</keyword>
<evidence type="ECO:0000313" key="9">
    <source>
        <dbReference type="Proteomes" id="UP000219621"/>
    </source>
</evidence>
<dbReference type="Proteomes" id="UP000219621">
    <property type="component" value="Unassembled WGS sequence"/>
</dbReference>
<evidence type="ECO:0000313" key="8">
    <source>
        <dbReference type="EMBL" id="SOD98713.1"/>
    </source>
</evidence>
<name>A0A286GT48_9PROT</name>
<keyword evidence="9" id="KW-1185">Reference proteome</keyword>
<dbReference type="InterPro" id="IPR036291">
    <property type="entry name" value="NAD(P)-bd_dom_sf"/>
</dbReference>
<dbReference type="SUPFAM" id="SSF51735">
    <property type="entry name" value="NAD(P)-binding Rossmann-fold domains"/>
    <property type="match status" value="1"/>
</dbReference>
<dbReference type="RefSeq" id="WP_097280467.1">
    <property type="nucleotide sequence ID" value="NZ_OCNJ01000008.1"/>
</dbReference>
<dbReference type="PANTHER" id="PTHR10491">
    <property type="entry name" value="DTDP-4-DEHYDRORHAMNOSE REDUCTASE"/>
    <property type="match status" value="1"/>
</dbReference>
<dbReference type="NCBIfam" id="TIGR01214">
    <property type="entry name" value="rmlD"/>
    <property type="match status" value="1"/>
</dbReference>
<dbReference type="EC" id="1.1.1.133" evidence="3 6"/>
<dbReference type="GO" id="GO:0008831">
    <property type="term" value="F:dTDP-4-dehydrorhamnose reductase activity"/>
    <property type="evidence" value="ECO:0007669"/>
    <property type="project" value="UniProtKB-EC"/>
</dbReference>
<comment type="similarity">
    <text evidence="2 6">Belongs to the dTDP-4-dehydrorhamnose reductase family.</text>
</comment>